<accession>A0A4V1D904</accession>
<organism evidence="10 11">
    <name type="scientific">Hydrocarboniclastica marina</name>
    <dbReference type="NCBI Taxonomy" id="2259620"/>
    <lineage>
        <taxon>Bacteria</taxon>
        <taxon>Pseudomonadati</taxon>
        <taxon>Pseudomonadota</taxon>
        <taxon>Gammaproteobacteria</taxon>
        <taxon>Alteromonadales</taxon>
        <taxon>Alteromonadaceae</taxon>
        <taxon>Hydrocarboniclastica</taxon>
    </lineage>
</organism>
<dbReference type="InterPro" id="IPR051800">
    <property type="entry name" value="PqiA-PqiB_transport"/>
</dbReference>
<dbReference type="GO" id="GO:0005886">
    <property type="term" value="C:plasma membrane"/>
    <property type="evidence" value="ECO:0007669"/>
    <property type="project" value="UniProtKB-SubCell"/>
</dbReference>
<dbReference type="KEGG" id="hmi:soil367_14255"/>
<evidence type="ECO:0000256" key="6">
    <source>
        <dbReference type="ARBA" id="ARBA00023136"/>
    </source>
</evidence>
<dbReference type="InterPro" id="IPR003399">
    <property type="entry name" value="Mce/MlaD"/>
</dbReference>
<evidence type="ECO:0000256" key="7">
    <source>
        <dbReference type="SAM" id="Coils"/>
    </source>
</evidence>
<sequence length="550" mass="61220">MSNGINPNSERAVKRKQARISPIWIVPLVAVLIGLWMLYDNYASRGPVITLLLENAEGVEPGKTLIKARNVKVGRVETVQLSDDFNHAIITASMSPDSERMLNEQSRFWVVKPRIDREGISGLSTVLSGAYIELLPGRGDEPQRRFEALENEPVAPPNAEGLRVELVSKLGSALSTGDPVTYQGYEVGRVEATEFDPETRELRHSLYIHRPYTVLVTENTRFWSASGVTLRMDSQGFQASVESLETLIGGGVTFGIPNDGERGDEAQSGDVFTLYANRDSAHQGTYSRHLEYVLMVDGSVRGLDPGAPVEYRGVRVGTVASVPWRFTAPQPDSTGRFAIPVLIHFEPQRFEDISADFDIEDWKTRIARLFDRGLRAKLKTGNYLTQSLYVNLIFDREAPDYQLASFEGKTVFPTVPGGLSQLGDQVSALMDKLNKLQVEPILASLDSNLQTSQATLEEVQRTAQVVQELLSDPNVQDVPGNLNETLDKLRTTLDGFSPDSRAYREMSDTLQQFQVLLDDLQPVARTLREQPNALIFNRTKTDDPEPRAQE</sequence>
<keyword evidence="4 8" id="KW-0812">Transmembrane</keyword>
<keyword evidence="2" id="KW-1003">Cell membrane</keyword>
<evidence type="ECO:0000259" key="9">
    <source>
        <dbReference type="Pfam" id="PF02470"/>
    </source>
</evidence>
<keyword evidence="3" id="KW-0997">Cell inner membrane</keyword>
<evidence type="ECO:0000256" key="2">
    <source>
        <dbReference type="ARBA" id="ARBA00022475"/>
    </source>
</evidence>
<reference evidence="10 11" key="1">
    <citation type="submission" date="2018-07" db="EMBL/GenBank/DDBJ databases">
        <title>Marsedoiliclastica nanhaica gen. nov. sp. nov., a novel marine hydrocarbonoclastic bacterium isolated from an in-situ enriched hydrocarbon-degrading consortium in deep-sea sediment.</title>
        <authorList>
            <person name="Dong C."/>
            <person name="Ma T."/>
            <person name="Liu R."/>
            <person name="Shao Z."/>
        </authorList>
    </citation>
    <scope>NUCLEOTIDE SEQUENCE [LARGE SCALE GENOMIC DNA]</scope>
    <source>
        <strain evidence="11">soil36-7</strain>
    </source>
</reference>
<name>A0A4V1D904_9ALTE</name>
<evidence type="ECO:0000313" key="11">
    <source>
        <dbReference type="Proteomes" id="UP000298049"/>
    </source>
</evidence>
<dbReference type="PANTHER" id="PTHR30462:SF2">
    <property type="entry name" value="INTERMEMBRANE TRANSPORT PROTEIN PQIB"/>
    <property type="match status" value="1"/>
</dbReference>
<keyword evidence="7" id="KW-0175">Coiled coil</keyword>
<comment type="subcellular location">
    <subcellularLocation>
        <location evidence="1">Cell inner membrane</location>
    </subcellularLocation>
</comment>
<dbReference type="PANTHER" id="PTHR30462">
    <property type="entry name" value="INTERMEMBRANE TRANSPORT PROTEIN PQIB-RELATED"/>
    <property type="match status" value="1"/>
</dbReference>
<dbReference type="Pfam" id="PF02470">
    <property type="entry name" value="MlaD"/>
    <property type="match status" value="3"/>
</dbReference>
<feature type="transmembrane region" description="Helical" evidence="8">
    <location>
        <begin position="21"/>
        <end position="39"/>
    </location>
</feature>
<dbReference type="AlphaFoldDB" id="A0A4V1D904"/>
<gene>
    <name evidence="10" type="ORF">soil367_14255</name>
</gene>
<dbReference type="Proteomes" id="UP000298049">
    <property type="component" value="Chromosome"/>
</dbReference>
<dbReference type="EMBL" id="CP031093">
    <property type="protein sequence ID" value="QCF27000.1"/>
    <property type="molecule type" value="Genomic_DNA"/>
</dbReference>
<evidence type="ECO:0000256" key="3">
    <source>
        <dbReference type="ARBA" id="ARBA00022519"/>
    </source>
</evidence>
<evidence type="ECO:0000313" key="10">
    <source>
        <dbReference type="EMBL" id="QCF27000.1"/>
    </source>
</evidence>
<feature type="domain" description="Mce/MlaD" evidence="9">
    <location>
        <begin position="299"/>
        <end position="394"/>
    </location>
</feature>
<keyword evidence="5 8" id="KW-1133">Transmembrane helix</keyword>
<evidence type="ECO:0000256" key="8">
    <source>
        <dbReference type="SAM" id="Phobius"/>
    </source>
</evidence>
<keyword evidence="11" id="KW-1185">Reference proteome</keyword>
<dbReference type="NCBIfam" id="NF008070">
    <property type="entry name" value="PRK10807.1"/>
    <property type="match status" value="1"/>
</dbReference>
<evidence type="ECO:0000256" key="1">
    <source>
        <dbReference type="ARBA" id="ARBA00004533"/>
    </source>
</evidence>
<dbReference type="RefSeq" id="WP_136549707.1">
    <property type="nucleotide sequence ID" value="NZ_CP031093.1"/>
</dbReference>
<evidence type="ECO:0000256" key="4">
    <source>
        <dbReference type="ARBA" id="ARBA00022692"/>
    </source>
</evidence>
<keyword evidence="6 8" id="KW-0472">Membrane</keyword>
<feature type="domain" description="Mce/MlaD" evidence="9">
    <location>
        <begin position="169"/>
        <end position="243"/>
    </location>
</feature>
<protein>
    <submittedName>
        <fullName evidence="10">MCE family protein</fullName>
    </submittedName>
</protein>
<feature type="domain" description="Mce/MlaD" evidence="9">
    <location>
        <begin position="46"/>
        <end position="137"/>
    </location>
</feature>
<evidence type="ECO:0000256" key="5">
    <source>
        <dbReference type="ARBA" id="ARBA00022989"/>
    </source>
</evidence>
<dbReference type="OrthoDB" id="9806984at2"/>
<proteinExistence type="predicted"/>
<feature type="coiled-coil region" evidence="7">
    <location>
        <begin position="419"/>
        <end position="462"/>
    </location>
</feature>